<evidence type="ECO:0000313" key="1">
    <source>
        <dbReference type="EMBL" id="OOG24583.1"/>
    </source>
</evidence>
<comment type="caution">
    <text evidence="1">The sequence shown here is derived from an EMBL/GenBank/DDBJ whole genome shotgun (WGS) entry which is preliminary data.</text>
</comment>
<dbReference type="OrthoDB" id="5784932at2"/>
<dbReference type="RefSeq" id="WP_077278731.1">
    <property type="nucleotide sequence ID" value="NZ_MVBK01000046.1"/>
</dbReference>
<keyword evidence="2" id="KW-1185">Reference proteome</keyword>
<dbReference type="Proteomes" id="UP000189462">
    <property type="component" value="Unassembled WGS sequence"/>
</dbReference>
<dbReference type="AlphaFoldDB" id="A0A1V3NI15"/>
<evidence type="ECO:0008006" key="3">
    <source>
        <dbReference type="Google" id="ProtNLM"/>
    </source>
</evidence>
<proteinExistence type="predicted"/>
<gene>
    <name evidence="1" type="ORF">B1C78_08525</name>
</gene>
<name>A0A1V3NI15_9GAMM</name>
<sequence>MFIAIEHEIHDPDRFRQCAEQVFPLPENLHVHHFLPADDLSRAACLYEAPSVEILRSHLDSALGAASTQRYFPVAEPHAIGLPPRQLT</sequence>
<organism evidence="1 2">
    <name type="scientific">Thioalkalivibrio denitrificans</name>
    <dbReference type="NCBI Taxonomy" id="108003"/>
    <lineage>
        <taxon>Bacteria</taxon>
        <taxon>Pseudomonadati</taxon>
        <taxon>Pseudomonadota</taxon>
        <taxon>Gammaproteobacteria</taxon>
        <taxon>Chromatiales</taxon>
        <taxon>Ectothiorhodospiraceae</taxon>
        <taxon>Thioalkalivibrio</taxon>
    </lineage>
</organism>
<evidence type="ECO:0000313" key="2">
    <source>
        <dbReference type="Proteomes" id="UP000189462"/>
    </source>
</evidence>
<dbReference type="EMBL" id="MVBK01000046">
    <property type="protein sequence ID" value="OOG24583.1"/>
    <property type="molecule type" value="Genomic_DNA"/>
</dbReference>
<reference evidence="1 2" key="1">
    <citation type="submission" date="2017-02" db="EMBL/GenBank/DDBJ databases">
        <title>Genomic diversity within the haloalkaliphilic genus Thioalkalivibrio.</title>
        <authorList>
            <person name="Ahn A.-C."/>
            <person name="Meier-Kolthoff J."/>
            <person name="Overmars L."/>
            <person name="Richter M."/>
            <person name="Woyke T."/>
            <person name="Sorokin D.Y."/>
            <person name="Muyzer G."/>
        </authorList>
    </citation>
    <scope>NUCLEOTIDE SEQUENCE [LARGE SCALE GENOMIC DNA]</scope>
    <source>
        <strain evidence="1 2">ALJD</strain>
    </source>
</reference>
<accession>A0A1V3NI15</accession>
<dbReference type="STRING" id="108003.B1C78_08525"/>
<protein>
    <recommendedName>
        <fullName evidence="3">DUF4242 domain-containing protein</fullName>
    </recommendedName>
</protein>